<dbReference type="Pfam" id="PF11951">
    <property type="entry name" value="Fungal_trans_2"/>
    <property type="match status" value="1"/>
</dbReference>
<keyword evidence="3" id="KW-1185">Reference proteome</keyword>
<feature type="region of interest" description="Disordered" evidence="1">
    <location>
        <begin position="506"/>
        <end position="527"/>
    </location>
</feature>
<feature type="region of interest" description="Disordered" evidence="1">
    <location>
        <begin position="259"/>
        <end position="328"/>
    </location>
</feature>
<dbReference type="GO" id="GO:0001228">
    <property type="term" value="F:DNA-binding transcription activator activity, RNA polymerase II-specific"/>
    <property type="evidence" value="ECO:0007669"/>
    <property type="project" value="TreeGrafter"/>
</dbReference>
<dbReference type="EMBL" id="MNUE01000024">
    <property type="protein sequence ID" value="OJD34273.1"/>
    <property type="molecule type" value="Genomic_DNA"/>
</dbReference>
<evidence type="ECO:0000313" key="2">
    <source>
        <dbReference type="EMBL" id="OJD34273.1"/>
    </source>
</evidence>
<feature type="region of interest" description="Disordered" evidence="1">
    <location>
        <begin position="441"/>
        <end position="485"/>
    </location>
</feature>
<dbReference type="OrthoDB" id="4937900at2759"/>
<dbReference type="Proteomes" id="UP000183809">
    <property type="component" value="Unassembled WGS sequence"/>
</dbReference>
<feature type="compositionally biased region" description="Pro residues" evidence="1">
    <location>
        <begin position="308"/>
        <end position="325"/>
    </location>
</feature>
<dbReference type="InterPro" id="IPR021858">
    <property type="entry name" value="Fun_TF"/>
</dbReference>
<feature type="compositionally biased region" description="Acidic residues" evidence="1">
    <location>
        <begin position="467"/>
        <end position="476"/>
    </location>
</feature>
<proteinExistence type="predicted"/>
<protein>
    <submittedName>
        <fullName evidence="2">C6 transcription factor protein</fullName>
    </submittedName>
</protein>
<reference evidence="2 3" key="1">
    <citation type="submission" date="2016-10" db="EMBL/GenBank/DDBJ databases">
        <title>Proteomics and genomics reveal pathogen-plant mechanisms compatible with a hemibiotrophic lifestyle of Diplodia corticola.</title>
        <authorList>
            <person name="Fernandes I."/>
            <person name="De Jonge R."/>
            <person name="Van De Peer Y."/>
            <person name="Devreese B."/>
            <person name="Alves A."/>
            <person name="Esteves A.C."/>
        </authorList>
    </citation>
    <scope>NUCLEOTIDE SEQUENCE [LARGE SCALE GENOMIC DNA]</scope>
    <source>
        <strain evidence="2 3">CBS 112549</strain>
    </source>
</reference>
<accession>A0A1J9R0Y8</accession>
<comment type="caution">
    <text evidence="2">The sequence shown here is derived from an EMBL/GenBank/DDBJ whole genome shotgun (WGS) entry which is preliminary data.</text>
</comment>
<evidence type="ECO:0000313" key="3">
    <source>
        <dbReference type="Proteomes" id="UP000183809"/>
    </source>
</evidence>
<dbReference type="PANTHER" id="PTHR47784">
    <property type="entry name" value="STEROL UPTAKE CONTROL PROTEIN 2"/>
    <property type="match status" value="1"/>
</dbReference>
<dbReference type="STRING" id="236234.A0A1J9R0Y8"/>
<dbReference type="AlphaFoldDB" id="A0A1J9R0Y8"/>
<sequence length="527" mass="55457">MLPQQQQPLICRANRIHAPGSSTGGGGSIMSPLDATLLEHGDAVFHHYVHVVTTVDPTHHASEQMWRWDKAVRAYAPSYDFLYYAVLTFASLHRSLLYQRVGNNTQQADNHVALASAYQSRALAGFTPAISKLSNGHAVGDTDAVLTCSSIILACSFAFPPAPGQDILDQAVQVIHLFYGTSALYERAWEAEDDGRRSGPFPSPPPSFSSRTTTTSDISSYVRDRMRAGDELGDGLPAPEAEASLERVVDAVLLRSAATTTTTTTTKSSPPPRAPSSSTFLAMLNPTLLHHHSSLPSSPPSLSQTTPDPNPAPTTPQDPPSPPSPLSTFLPPLTALRLLFRRLAARPRLHTIALHWPAHLPPAFLAALAAPPPPPPPPPPGSRRPRSRPRRPCRRRDPLALVVLAHWARCLAGFAHMWWVARWGERVVRAVVGEVAGGLEGGRGLGGGGVGGGRGGGGGAAEGGAGGEEEEEEEEERGGAAAAALAEAEANAWRACLEWPVRGLGGGGGGGGGGGDGAQVGVGSWHR</sequence>
<evidence type="ECO:0000256" key="1">
    <source>
        <dbReference type="SAM" id="MobiDB-lite"/>
    </source>
</evidence>
<feature type="compositionally biased region" description="Gly residues" evidence="1">
    <location>
        <begin position="506"/>
        <end position="520"/>
    </location>
</feature>
<gene>
    <name evidence="2" type="ORF">BKCO1_24000147</name>
</gene>
<feature type="compositionally biased region" description="Gly residues" evidence="1">
    <location>
        <begin position="441"/>
        <end position="466"/>
    </location>
</feature>
<feature type="region of interest" description="Disordered" evidence="1">
    <location>
        <begin position="367"/>
        <end position="393"/>
    </location>
</feature>
<dbReference type="InterPro" id="IPR053157">
    <property type="entry name" value="Sterol_Uptake_Regulator"/>
</dbReference>
<feature type="region of interest" description="Disordered" evidence="1">
    <location>
        <begin position="191"/>
        <end position="219"/>
    </location>
</feature>
<organism evidence="2 3">
    <name type="scientific">Diplodia corticola</name>
    <dbReference type="NCBI Taxonomy" id="236234"/>
    <lineage>
        <taxon>Eukaryota</taxon>
        <taxon>Fungi</taxon>
        <taxon>Dikarya</taxon>
        <taxon>Ascomycota</taxon>
        <taxon>Pezizomycotina</taxon>
        <taxon>Dothideomycetes</taxon>
        <taxon>Dothideomycetes incertae sedis</taxon>
        <taxon>Botryosphaeriales</taxon>
        <taxon>Botryosphaeriaceae</taxon>
        <taxon>Diplodia</taxon>
    </lineage>
</organism>
<feature type="compositionally biased region" description="Low complexity" evidence="1">
    <location>
        <begin position="294"/>
        <end position="307"/>
    </location>
</feature>
<dbReference type="GeneID" id="31013367"/>
<dbReference type="PANTHER" id="PTHR47784:SF5">
    <property type="entry name" value="STEROL UPTAKE CONTROL PROTEIN 2"/>
    <property type="match status" value="1"/>
</dbReference>
<feature type="compositionally biased region" description="Low complexity" evidence="1">
    <location>
        <begin position="259"/>
        <end position="268"/>
    </location>
</feature>
<dbReference type="RefSeq" id="XP_020130533.1">
    <property type="nucleotide sequence ID" value="XM_020273107.1"/>
</dbReference>
<feature type="compositionally biased region" description="Basic residues" evidence="1">
    <location>
        <begin position="383"/>
        <end position="393"/>
    </location>
</feature>
<name>A0A1J9R0Y8_9PEZI</name>
<feature type="compositionally biased region" description="Pro residues" evidence="1">
    <location>
        <begin position="370"/>
        <end position="382"/>
    </location>
</feature>